<name>A0A6A5TAG8_9PLEO</name>
<protein>
    <submittedName>
        <fullName evidence="2">Uncharacterized protein</fullName>
    </submittedName>
</protein>
<dbReference type="AlphaFoldDB" id="A0A6A5TAG8"/>
<evidence type="ECO:0000313" key="3">
    <source>
        <dbReference type="Proteomes" id="UP000800035"/>
    </source>
</evidence>
<keyword evidence="3" id="KW-1185">Reference proteome</keyword>
<dbReference type="Proteomes" id="UP000800035">
    <property type="component" value="Unassembled WGS sequence"/>
</dbReference>
<evidence type="ECO:0000313" key="2">
    <source>
        <dbReference type="EMBL" id="KAF1949703.1"/>
    </source>
</evidence>
<evidence type="ECO:0000256" key="1">
    <source>
        <dbReference type="SAM" id="MobiDB-lite"/>
    </source>
</evidence>
<dbReference type="EMBL" id="ML977033">
    <property type="protein sequence ID" value="KAF1949703.1"/>
    <property type="molecule type" value="Genomic_DNA"/>
</dbReference>
<proteinExistence type="predicted"/>
<reference evidence="2" key="1">
    <citation type="journal article" date="2020" name="Stud. Mycol.">
        <title>101 Dothideomycetes genomes: a test case for predicting lifestyles and emergence of pathogens.</title>
        <authorList>
            <person name="Haridas S."/>
            <person name="Albert R."/>
            <person name="Binder M."/>
            <person name="Bloem J."/>
            <person name="Labutti K."/>
            <person name="Salamov A."/>
            <person name="Andreopoulos B."/>
            <person name="Baker S."/>
            <person name="Barry K."/>
            <person name="Bills G."/>
            <person name="Bluhm B."/>
            <person name="Cannon C."/>
            <person name="Castanera R."/>
            <person name="Culley D."/>
            <person name="Daum C."/>
            <person name="Ezra D."/>
            <person name="Gonzalez J."/>
            <person name="Henrissat B."/>
            <person name="Kuo A."/>
            <person name="Liang C."/>
            <person name="Lipzen A."/>
            <person name="Lutzoni F."/>
            <person name="Magnuson J."/>
            <person name="Mondo S."/>
            <person name="Nolan M."/>
            <person name="Ohm R."/>
            <person name="Pangilinan J."/>
            <person name="Park H.-J."/>
            <person name="Ramirez L."/>
            <person name="Alfaro M."/>
            <person name="Sun H."/>
            <person name="Tritt A."/>
            <person name="Yoshinaga Y."/>
            <person name="Zwiers L.-H."/>
            <person name="Turgeon B."/>
            <person name="Goodwin S."/>
            <person name="Spatafora J."/>
            <person name="Crous P."/>
            <person name="Grigoriev I."/>
        </authorList>
    </citation>
    <scope>NUCLEOTIDE SEQUENCE</scope>
    <source>
        <strain evidence="2">CBS 675.92</strain>
    </source>
</reference>
<feature type="region of interest" description="Disordered" evidence="1">
    <location>
        <begin position="80"/>
        <end position="103"/>
    </location>
</feature>
<sequence length="103" mass="11611">MVDRWAWLTWTEWESNSREQLVGRTVNAHEFLQCPFFLIALALWLLGKPFNSFVPSLKPSFVFDFVGVLITSFPSGRSHLAQSSINSEGSSISPRTSSDIYLG</sequence>
<gene>
    <name evidence="2" type="ORF">CC80DRAFT_253980</name>
</gene>
<feature type="compositionally biased region" description="Low complexity" evidence="1">
    <location>
        <begin position="83"/>
        <end position="93"/>
    </location>
</feature>
<feature type="compositionally biased region" description="Polar residues" evidence="1">
    <location>
        <begin position="94"/>
        <end position="103"/>
    </location>
</feature>
<accession>A0A6A5TAG8</accession>
<organism evidence="2 3">
    <name type="scientific">Byssothecium circinans</name>
    <dbReference type="NCBI Taxonomy" id="147558"/>
    <lineage>
        <taxon>Eukaryota</taxon>
        <taxon>Fungi</taxon>
        <taxon>Dikarya</taxon>
        <taxon>Ascomycota</taxon>
        <taxon>Pezizomycotina</taxon>
        <taxon>Dothideomycetes</taxon>
        <taxon>Pleosporomycetidae</taxon>
        <taxon>Pleosporales</taxon>
        <taxon>Massarineae</taxon>
        <taxon>Massarinaceae</taxon>
        <taxon>Byssothecium</taxon>
    </lineage>
</organism>